<name>A0ACC3TZ10_9ASCO</name>
<sequence>MDRTRWLFVWMDFMDASLIIVVATLAVCCPRLITVGYPERARICNRLSSLVYNNLSILCQEMCSLRATTPTKRCFYPHSPAVVREPAIVEKGIVVCSMPGSKAVSTKTTGESLSCRALCAAKPGHGGRFKRLANACQQKPRSVMTRSHPGPIRLNSGRGALSAAKFATSASWSSVNTGAGGRAAGGSPETAQVPGQSGNVNDPSRPGPVRQ</sequence>
<gene>
    <name evidence="1" type="ORF">V1517DRAFT_126713</name>
</gene>
<accession>A0ACC3TZ10</accession>
<evidence type="ECO:0000313" key="1">
    <source>
        <dbReference type="EMBL" id="KAK9325912.1"/>
    </source>
</evidence>
<evidence type="ECO:0000313" key="2">
    <source>
        <dbReference type="Proteomes" id="UP001489719"/>
    </source>
</evidence>
<proteinExistence type="predicted"/>
<protein>
    <submittedName>
        <fullName evidence="1">Uncharacterized protein</fullName>
    </submittedName>
</protein>
<organism evidence="1 2">
    <name type="scientific">Lipomyces orientalis</name>
    <dbReference type="NCBI Taxonomy" id="1233043"/>
    <lineage>
        <taxon>Eukaryota</taxon>
        <taxon>Fungi</taxon>
        <taxon>Dikarya</taxon>
        <taxon>Ascomycota</taxon>
        <taxon>Saccharomycotina</taxon>
        <taxon>Lipomycetes</taxon>
        <taxon>Lipomycetales</taxon>
        <taxon>Lipomycetaceae</taxon>
        <taxon>Lipomyces</taxon>
    </lineage>
</organism>
<reference evidence="2" key="1">
    <citation type="journal article" date="2024" name="Front. Bioeng. Biotechnol.">
        <title>Genome-scale model development and genomic sequencing of the oleaginous clade Lipomyces.</title>
        <authorList>
            <person name="Czajka J.J."/>
            <person name="Han Y."/>
            <person name="Kim J."/>
            <person name="Mondo S.J."/>
            <person name="Hofstad B.A."/>
            <person name="Robles A."/>
            <person name="Haridas S."/>
            <person name="Riley R."/>
            <person name="LaButti K."/>
            <person name="Pangilinan J."/>
            <person name="Andreopoulos W."/>
            <person name="Lipzen A."/>
            <person name="Yan J."/>
            <person name="Wang M."/>
            <person name="Ng V."/>
            <person name="Grigoriev I.V."/>
            <person name="Spatafora J.W."/>
            <person name="Magnuson J.K."/>
            <person name="Baker S.E."/>
            <person name="Pomraning K.R."/>
        </authorList>
    </citation>
    <scope>NUCLEOTIDE SEQUENCE [LARGE SCALE GENOMIC DNA]</scope>
    <source>
        <strain evidence="2">CBS 10300</strain>
    </source>
</reference>
<dbReference type="Proteomes" id="UP001489719">
    <property type="component" value="Unassembled WGS sequence"/>
</dbReference>
<comment type="caution">
    <text evidence="1">The sequence shown here is derived from an EMBL/GenBank/DDBJ whole genome shotgun (WGS) entry which is preliminary data.</text>
</comment>
<keyword evidence="2" id="KW-1185">Reference proteome</keyword>
<dbReference type="EMBL" id="MU970037">
    <property type="protein sequence ID" value="KAK9325912.1"/>
    <property type="molecule type" value="Genomic_DNA"/>
</dbReference>